<dbReference type="Proteomes" id="UP000886653">
    <property type="component" value="Unassembled WGS sequence"/>
</dbReference>
<organism evidence="2 3">
    <name type="scientific">Cronartium quercuum f. sp. fusiforme G11</name>
    <dbReference type="NCBI Taxonomy" id="708437"/>
    <lineage>
        <taxon>Eukaryota</taxon>
        <taxon>Fungi</taxon>
        <taxon>Dikarya</taxon>
        <taxon>Basidiomycota</taxon>
        <taxon>Pucciniomycotina</taxon>
        <taxon>Pucciniomycetes</taxon>
        <taxon>Pucciniales</taxon>
        <taxon>Coleosporiaceae</taxon>
        <taxon>Cronartium</taxon>
    </lineage>
</organism>
<feature type="transmembrane region" description="Helical" evidence="1">
    <location>
        <begin position="340"/>
        <end position="362"/>
    </location>
</feature>
<dbReference type="OrthoDB" id="2496582at2759"/>
<protein>
    <submittedName>
        <fullName evidence="2">Uncharacterized protein</fullName>
    </submittedName>
</protein>
<evidence type="ECO:0000256" key="1">
    <source>
        <dbReference type="SAM" id="Phobius"/>
    </source>
</evidence>
<feature type="transmembrane region" description="Helical" evidence="1">
    <location>
        <begin position="95"/>
        <end position="119"/>
    </location>
</feature>
<keyword evidence="1" id="KW-0812">Transmembrane</keyword>
<comment type="caution">
    <text evidence="2">The sequence shown here is derived from an EMBL/GenBank/DDBJ whole genome shotgun (WGS) entry which is preliminary data.</text>
</comment>
<name>A0A9P6NNR7_9BASI</name>
<evidence type="ECO:0000313" key="2">
    <source>
        <dbReference type="EMBL" id="KAG0147438.1"/>
    </source>
</evidence>
<feature type="transmembrane region" description="Helical" evidence="1">
    <location>
        <begin position="131"/>
        <end position="150"/>
    </location>
</feature>
<reference evidence="2" key="1">
    <citation type="submission" date="2013-11" db="EMBL/GenBank/DDBJ databases">
        <title>Genome sequence of the fusiform rust pathogen reveals effectors for host alternation and coevolution with pine.</title>
        <authorList>
            <consortium name="DOE Joint Genome Institute"/>
            <person name="Smith K."/>
            <person name="Pendleton A."/>
            <person name="Kubisiak T."/>
            <person name="Anderson C."/>
            <person name="Salamov A."/>
            <person name="Aerts A."/>
            <person name="Riley R."/>
            <person name="Clum A."/>
            <person name="Lindquist E."/>
            <person name="Ence D."/>
            <person name="Campbell M."/>
            <person name="Kronenberg Z."/>
            <person name="Feau N."/>
            <person name="Dhillon B."/>
            <person name="Hamelin R."/>
            <person name="Burleigh J."/>
            <person name="Smith J."/>
            <person name="Yandell M."/>
            <person name="Nelson C."/>
            <person name="Grigoriev I."/>
            <person name="Davis J."/>
        </authorList>
    </citation>
    <scope>NUCLEOTIDE SEQUENCE</scope>
    <source>
        <strain evidence="2">G11</strain>
    </source>
</reference>
<feature type="transmembrane region" description="Helical" evidence="1">
    <location>
        <begin position="34"/>
        <end position="62"/>
    </location>
</feature>
<evidence type="ECO:0000313" key="3">
    <source>
        <dbReference type="Proteomes" id="UP000886653"/>
    </source>
</evidence>
<keyword evidence="3" id="KW-1185">Reference proteome</keyword>
<sequence>MDFSFTNTAVGSANPFSTTLKSSKERLHLKLPQWLYPLLISLAVWRGLVMLSCVAIMIIPFYKGSASRKEHSWLIARRYSIQGSRIPYLVPNRSMVITLCEFFSNGMYFSLACINYLVISLKTYHVFSHNSYLGIWLAGWGLGYACLCNVKGSRRPKFARIFTPMVYNLVWISGSIIPIILMVYWASMTGHTAHSLENRTVFLFTLLAEAAVSWEKDHDLSKISLTTLFTEGQAILKTVEVLSWQLRQWGISWTILAIVVAFFYLFTAQYLLGMMKNLFLLRDTEKLTCREELGFFVWAELEKEFRFLFGSCVVICLALVCEVGAAIYQSLSSGHLDSVQWMTASAIIGHLPGIVISPCLLFQSWRIFTGRHAANEALFHEATSGYTTQELPALASQLLGWDTTVHWGHDTLLEVENFPGLRHLVENERSHIDDRISDPNSQNSPIKISITRSIVTANDTHHGYQIDDSSFKRATTVYDPSERLN</sequence>
<accession>A0A9P6NNR7</accession>
<feature type="transmembrane region" description="Helical" evidence="1">
    <location>
        <begin position="251"/>
        <end position="272"/>
    </location>
</feature>
<dbReference type="AlphaFoldDB" id="A0A9P6NNR7"/>
<feature type="transmembrane region" description="Helical" evidence="1">
    <location>
        <begin position="307"/>
        <end position="328"/>
    </location>
</feature>
<dbReference type="EMBL" id="MU167248">
    <property type="protein sequence ID" value="KAG0147438.1"/>
    <property type="molecule type" value="Genomic_DNA"/>
</dbReference>
<gene>
    <name evidence="2" type="ORF">CROQUDRAFT_722325</name>
</gene>
<feature type="transmembrane region" description="Helical" evidence="1">
    <location>
        <begin position="162"/>
        <end position="186"/>
    </location>
</feature>
<keyword evidence="1" id="KW-0472">Membrane</keyword>
<keyword evidence="1" id="KW-1133">Transmembrane helix</keyword>
<proteinExistence type="predicted"/>